<evidence type="ECO:0000256" key="1">
    <source>
        <dbReference type="SAM" id="Phobius"/>
    </source>
</evidence>
<dbReference type="AlphaFoldDB" id="A0A0A2SRF3"/>
<feature type="transmembrane region" description="Helical" evidence="1">
    <location>
        <begin position="12"/>
        <end position="29"/>
    </location>
</feature>
<keyword evidence="1" id="KW-0472">Membrane</keyword>
<keyword evidence="1" id="KW-0812">Transmembrane</keyword>
<reference evidence="2 3" key="1">
    <citation type="submission" date="2014-05" db="EMBL/GenBank/DDBJ databases">
        <authorList>
            <person name="Rizzardi K."/>
            <person name="Winiecka-Krusnell J."/>
            <person name="Ramliden M."/>
            <person name="Alm E."/>
            <person name="Andersson S."/>
            <person name="Byfors S."/>
        </authorList>
    </citation>
    <scope>NUCLEOTIDE SEQUENCE [LARGE SCALE GENOMIC DNA]</scope>
    <source>
        <strain evidence="2 3">LEGN</strain>
    </source>
</reference>
<evidence type="ECO:0000313" key="3">
    <source>
        <dbReference type="Proteomes" id="UP000054422"/>
    </source>
</evidence>
<name>A0A0A2SRF3_9GAMM</name>
<dbReference type="EMBL" id="JNCF01000084">
    <property type="protein sequence ID" value="KGP62296.1"/>
    <property type="molecule type" value="Genomic_DNA"/>
</dbReference>
<keyword evidence="3" id="KW-1185">Reference proteome</keyword>
<organism evidence="2 3">
    <name type="scientific">Legionella norrlandica</name>
    <dbReference type="NCBI Taxonomy" id="1498499"/>
    <lineage>
        <taxon>Bacteria</taxon>
        <taxon>Pseudomonadati</taxon>
        <taxon>Pseudomonadota</taxon>
        <taxon>Gammaproteobacteria</taxon>
        <taxon>Legionellales</taxon>
        <taxon>Legionellaceae</taxon>
        <taxon>Legionella</taxon>
    </lineage>
</organism>
<proteinExistence type="predicted"/>
<keyword evidence="1" id="KW-1133">Transmembrane helix</keyword>
<feature type="transmembrane region" description="Helical" evidence="1">
    <location>
        <begin position="41"/>
        <end position="61"/>
    </location>
</feature>
<dbReference type="Proteomes" id="UP000054422">
    <property type="component" value="Unassembled WGS sequence"/>
</dbReference>
<sequence length="65" mass="7304">GNGEEPIYKMRWIVFLLIPQSLYFIASSMDICQNRDFLNPLLGVMTLFSTMLLLASCAPSTTTND</sequence>
<comment type="caution">
    <text evidence="2">The sequence shown here is derived from an EMBL/GenBank/DDBJ whole genome shotgun (WGS) entry which is preliminary data.</text>
</comment>
<accession>A0A0A2SRF3</accession>
<gene>
    <name evidence="2" type="ORF">EP47_02665</name>
</gene>
<feature type="non-terminal residue" evidence="2">
    <location>
        <position position="1"/>
    </location>
</feature>
<evidence type="ECO:0000313" key="2">
    <source>
        <dbReference type="EMBL" id="KGP62296.1"/>
    </source>
</evidence>
<protein>
    <submittedName>
        <fullName evidence="2">Uncharacterized protein</fullName>
    </submittedName>
</protein>